<dbReference type="GeneID" id="15805295"/>
<reference evidence="2 3" key="1">
    <citation type="journal article" date="2012" name="BMC Genomics">
        <title>Comparative genomic analysis and phylogenetic position of Theileria equi.</title>
        <authorList>
            <person name="Kappmeyer L.S."/>
            <person name="Thiagarajan M."/>
            <person name="Herndon D.R."/>
            <person name="Ramsay J.D."/>
            <person name="Caler E."/>
            <person name="Djikeng A."/>
            <person name="Gillespie J.J."/>
            <person name="Lau A.O."/>
            <person name="Roalson E.H."/>
            <person name="Silva J.C."/>
            <person name="Silva M.G."/>
            <person name="Suarez C.E."/>
            <person name="Ueti M.W."/>
            <person name="Nene V.M."/>
            <person name="Mealey R.H."/>
            <person name="Knowles D.P."/>
            <person name="Brayton K.A."/>
        </authorList>
    </citation>
    <scope>NUCLEOTIDE SEQUENCE [LARGE SCALE GENOMIC DNA]</scope>
    <source>
        <strain evidence="2 3">WA</strain>
    </source>
</reference>
<dbReference type="RefSeq" id="XP_004830325.1">
    <property type="nucleotide sequence ID" value="XM_004830268.1"/>
</dbReference>
<evidence type="ECO:0000313" key="2">
    <source>
        <dbReference type="EMBL" id="AFZ80659.1"/>
    </source>
</evidence>
<sequence length="214" mass="23988">MRLIILVHILATIKLCSAGWPRCLRCCLKGSEDDGVQDAYTRGEQGASGSSVPLEELHEEIHSFLSGEGDVPQPTRPQPITRALDLSKPDKTVTSLEIHRKAGVKYKNYYEKVDCQITSVVDGNQELWAISDQEQYLLAEIYERGRSTLLRIDVINPDEYKPKLFEKVDGKWNAIGILEFFRKLDVMRKSGQASGSISSRSSYFSSIFPGSSTE</sequence>
<organism evidence="2 3">
    <name type="scientific">Theileria equi strain WA</name>
    <dbReference type="NCBI Taxonomy" id="1537102"/>
    <lineage>
        <taxon>Eukaryota</taxon>
        <taxon>Sar</taxon>
        <taxon>Alveolata</taxon>
        <taxon>Apicomplexa</taxon>
        <taxon>Aconoidasida</taxon>
        <taxon>Piroplasmida</taxon>
        <taxon>Theileriidae</taxon>
        <taxon>Theileria</taxon>
    </lineage>
</organism>
<dbReference type="KEGG" id="beq:BEWA_000640"/>
<keyword evidence="1" id="KW-0732">Signal</keyword>
<feature type="signal peptide" evidence="1">
    <location>
        <begin position="1"/>
        <end position="18"/>
    </location>
</feature>
<dbReference type="EMBL" id="CP001670">
    <property type="protein sequence ID" value="AFZ80659.1"/>
    <property type="molecule type" value="Genomic_DNA"/>
</dbReference>
<evidence type="ECO:0000256" key="1">
    <source>
        <dbReference type="SAM" id="SignalP"/>
    </source>
</evidence>
<feature type="chain" id="PRO_5003939448" evidence="1">
    <location>
        <begin position="19"/>
        <end position="214"/>
    </location>
</feature>
<name>L0B0J6_THEEQ</name>
<dbReference type="AlphaFoldDB" id="L0B0J6"/>
<gene>
    <name evidence="2" type="ORF">BEWA_000640</name>
</gene>
<accession>L0B0J6</accession>
<dbReference type="VEuPathDB" id="PiroplasmaDB:BEWA_000640"/>
<proteinExistence type="predicted"/>
<dbReference type="OrthoDB" id="363079at2759"/>
<keyword evidence="3" id="KW-1185">Reference proteome</keyword>
<evidence type="ECO:0000313" key="3">
    <source>
        <dbReference type="Proteomes" id="UP000031512"/>
    </source>
</evidence>
<protein>
    <submittedName>
        <fullName evidence="2">Signal peptide-containing protein</fullName>
    </submittedName>
</protein>
<dbReference type="Proteomes" id="UP000031512">
    <property type="component" value="Chromosome 3"/>
</dbReference>